<sequence length="166" mass="18886">MLAWTRGVSIAGLLLTSAYYSYVKKSKVIVYPDGSLPFHGKSEADLNQLELKLRHGVVEQIEDLKMDQIQYSMARAVVALNDCIPGLSDNAREILAEERSKYATGLLKYLQNKRGENTGTKIFAETIAFINGLYRRVEFNQAYFTYRRFVTRDNTKALLLSQLLHS</sequence>
<evidence type="ECO:0000313" key="1">
    <source>
        <dbReference type="Proteomes" id="UP000887580"/>
    </source>
</evidence>
<reference evidence="2" key="1">
    <citation type="submission" date="2022-11" db="UniProtKB">
        <authorList>
            <consortium name="WormBaseParasite"/>
        </authorList>
    </citation>
    <scope>IDENTIFICATION</scope>
</reference>
<proteinExistence type="predicted"/>
<accession>A0AC35GMF0</accession>
<dbReference type="Proteomes" id="UP000887580">
    <property type="component" value="Unplaced"/>
</dbReference>
<evidence type="ECO:0000313" key="2">
    <source>
        <dbReference type="WBParaSite" id="PS1159_v2.g6557.t1"/>
    </source>
</evidence>
<protein>
    <submittedName>
        <fullName evidence="2">Uncharacterized protein</fullName>
    </submittedName>
</protein>
<name>A0AC35GMF0_9BILA</name>
<organism evidence="1 2">
    <name type="scientific">Panagrolaimus sp. PS1159</name>
    <dbReference type="NCBI Taxonomy" id="55785"/>
    <lineage>
        <taxon>Eukaryota</taxon>
        <taxon>Metazoa</taxon>
        <taxon>Ecdysozoa</taxon>
        <taxon>Nematoda</taxon>
        <taxon>Chromadorea</taxon>
        <taxon>Rhabditida</taxon>
        <taxon>Tylenchina</taxon>
        <taxon>Panagrolaimomorpha</taxon>
        <taxon>Panagrolaimoidea</taxon>
        <taxon>Panagrolaimidae</taxon>
        <taxon>Panagrolaimus</taxon>
    </lineage>
</organism>
<dbReference type="WBParaSite" id="PS1159_v2.g6557.t1">
    <property type="protein sequence ID" value="PS1159_v2.g6557.t1"/>
    <property type="gene ID" value="PS1159_v2.g6557"/>
</dbReference>